<evidence type="ECO:0000256" key="3">
    <source>
        <dbReference type="ARBA" id="ARBA00022741"/>
    </source>
</evidence>
<dbReference type="InterPro" id="IPR018485">
    <property type="entry name" value="FGGY_C"/>
</dbReference>
<keyword evidence="11" id="KW-1185">Reference proteome</keyword>
<proteinExistence type="inferred from homology"/>
<evidence type="ECO:0000256" key="1">
    <source>
        <dbReference type="ARBA" id="ARBA00009156"/>
    </source>
</evidence>
<dbReference type="SUPFAM" id="SSF53067">
    <property type="entry name" value="Actin-like ATPase domain"/>
    <property type="match status" value="2"/>
</dbReference>
<dbReference type="AlphaFoldDB" id="A0A0G7ZL11"/>
<evidence type="ECO:0000256" key="6">
    <source>
        <dbReference type="ARBA" id="ARBA00022840"/>
    </source>
</evidence>
<evidence type="ECO:0000256" key="4">
    <source>
        <dbReference type="ARBA" id="ARBA00022777"/>
    </source>
</evidence>
<reference evidence="11" key="1">
    <citation type="submission" date="2015-05" db="EMBL/GenBank/DDBJ databases">
        <authorList>
            <person name="Collingro A."/>
        </authorList>
    </citation>
    <scope>NUCLEOTIDE SEQUENCE [LARGE SCALE GENOMIC DNA]</scope>
    <source>
        <strain evidence="11">Ps</strain>
    </source>
</reference>
<dbReference type="GO" id="GO:0006071">
    <property type="term" value="P:glycerol metabolic process"/>
    <property type="evidence" value="ECO:0007669"/>
    <property type="project" value="UniProtKB-KW"/>
</dbReference>
<dbReference type="InterPro" id="IPR000577">
    <property type="entry name" value="Carb_kinase_FGGY"/>
</dbReference>
<name>A0A0G7ZL11_9MOLU</name>
<dbReference type="NCBIfam" id="NF000756">
    <property type="entry name" value="PRK00047.1"/>
    <property type="match status" value="1"/>
</dbReference>
<evidence type="ECO:0000313" key="10">
    <source>
        <dbReference type="EMBL" id="CRX36837.1"/>
    </source>
</evidence>
<sequence length="498" mass="56104">MEKNTKYILALDSGTTSTRAVILDKNAKIVSIGQNEFTQYFPKPGWVEHDANEIYANQIAVVIQAIQKAHLNISHIGAIGITNQRETIVIWDKKTGMPVHNAIVWQDKRTSDYCESLQKDTKTVEMIKEKTGLVLDPYFSGTKIKWLLDNVKGLRDRANKGEILAGTIDTWLTWKLTNGKSFFTDYTNASRTLLFNIIDLKWDQELLKLFNIPEKILPEVKNSSDDFGVTEIDAFKGIPIYSLIGDQQSSLFGHRSKIGELKGTYGTGAFLMLNTGEKVVRSKNGLLTTIALGLNGKVTYALEGSIYIAGNALKWIKDELHLIQEYGQIDYYLKDDYDAKGVTVVPYFVGVGSPYWNTRARGLITGLTRGVNRGDIIRATAASIAFQTYDIYKAFQEDYQKKIIKMSIDGGVSKTEKLMQLQADILDSRLYNPESTEITALGAAFLAGLKVGIWKNQQELDRLLKYKKVYKPMGDPSHRSEIIKNWKESVKLALEWNK</sequence>
<dbReference type="InterPro" id="IPR005999">
    <property type="entry name" value="Glycerol_kin"/>
</dbReference>
<evidence type="ECO:0000259" key="9">
    <source>
        <dbReference type="Pfam" id="PF02782"/>
    </source>
</evidence>
<keyword evidence="3" id="KW-0547">Nucleotide-binding</keyword>
<accession>A0A0G7ZL11</accession>
<dbReference type="Pfam" id="PF00370">
    <property type="entry name" value="FGGY_N"/>
    <property type="match status" value="1"/>
</dbReference>
<keyword evidence="4 10" id="KW-0418">Kinase</keyword>
<organism evidence="10 11">
    <name type="scientific">Candidatus Hepatoplasma crinochetorum</name>
    <dbReference type="NCBI Taxonomy" id="295596"/>
    <lineage>
        <taxon>Bacteria</taxon>
        <taxon>Bacillati</taxon>
        <taxon>Mycoplasmatota</taxon>
        <taxon>Mollicutes</taxon>
        <taxon>Candidatus Hepatoplasmataceae</taxon>
        <taxon>Candidatus Hepatoplasma</taxon>
    </lineage>
</organism>
<dbReference type="InterPro" id="IPR043129">
    <property type="entry name" value="ATPase_NBD"/>
</dbReference>
<evidence type="ECO:0000256" key="7">
    <source>
        <dbReference type="ARBA" id="ARBA00043149"/>
    </source>
</evidence>
<dbReference type="GO" id="GO:0004370">
    <property type="term" value="F:glycerol kinase activity"/>
    <property type="evidence" value="ECO:0007669"/>
    <property type="project" value="InterPro"/>
</dbReference>
<dbReference type="CDD" id="cd07769">
    <property type="entry name" value="ASKHA_NBD_FGGY_GK"/>
    <property type="match status" value="1"/>
</dbReference>
<evidence type="ECO:0000256" key="5">
    <source>
        <dbReference type="ARBA" id="ARBA00022798"/>
    </source>
</evidence>
<dbReference type="InterPro" id="IPR018483">
    <property type="entry name" value="Carb_kinase_FGGY_CS"/>
</dbReference>
<evidence type="ECO:0000259" key="8">
    <source>
        <dbReference type="Pfam" id="PF00370"/>
    </source>
</evidence>
<dbReference type="GO" id="GO:0006072">
    <property type="term" value="P:glycerol-3-phosphate metabolic process"/>
    <property type="evidence" value="ECO:0007669"/>
    <property type="project" value="InterPro"/>
</dbReference>
<dbReference type="Proteomes" id="UP000242141">
    <property type="component" value="Unassembled WGS sequence"/>
</dbReference>
<dbReference type="InterPro" id="IPR018484">
    <property type="entry name" value="FGGY_N"/>
</dbReference>
<dbReference type="EMBL" id="CWGI01000001">
    <property type="protein sequence ID" value="CRX36837.1"/>
    <property type="molecule type" value="Genomic_DNA"/>
</dbReference>
<feature type="domain" description="Carbohydrate kinase FGGY C-terminal" evidence="9">
    <location>
        <begin position="263"/>
        <end position="448"/>
    </location>
</feature>
<dbReference type="NCBIfam" id="TIGR01311">
    <property type="entry name" value="glycerol_kin"/>
    <property type="match status" value="1"/>
</dbReference>
<evidence type="ECO:0000256" key="2">
    <source>
        <dbReference type="ARBA" id="ARBA00022679"/>
    </source>
</evidence>
<dbReference type="PIRSF" id="PIRSF000538">
    <property type="entry name" value="GlpK"/>
    <property type="match status" value="1"/>
</dbReference>
<dbReference type="PANTHER" id="PTHR10196">
    <property type="entry name" value="SUGAR KINASE"/>
    <property type="match status" value="1"/>
</dbReference>
<comment type="similarity">
    <text evidence="1">Belongs to the FGGY kinase family.</text>
</comment>
<dbReference type="Gene3D" id="3.30.420.40">
    <property type="match status" value="2"/>
</dbReference>
<keyword evidence="5" id="KW-0319">Glycerol metabolism</keyword>
<dbReference type="PANTHER" id="PTHR10196:SF69">
    <property type="entry name" value="GLYCEROL KINASE"/>
    <property type="match status" value="1"/>
</dbReference>
<keyword evidence="6" id="KW-0067">ATP-binding</keyword>
<evidence type="ECO:0000313" key="11">
    <source>
        <dbReference type="Proteomes" id="UP000242141"/>
    </source>
</evidence>
<dbReference type="FunFam" id="3.30.420.40:FF:000008">
    <property type="entry name" value="Glycerol kinase"/>
    <property type="match status" value="1"/>
</dbReference>
<dbReference type="PROSITE" id="PS00933">
    <property type="entry name" value="FGGY_KINASES_1"/>
    <property type="match status" value="1"/>
</dbReference>
<feature type="domain" description="Carbohydrate kinase FGGY N-terminal" evidence="8">
    <location>
        <begin position="7"/>
        <end position="253"/>
    </location>
</feature>
<dbReference type="Pfam" id="PF02782">
    <property type="entry name" value="FGGY_C"/>
    <property type="match status" value="1"/>
</dbReference>
<keyword evidence="2" id="KW-0808">Transferase</keyword>
<protein>
    <recommendedName>
        <fullName evidence="7">ATP:glycerol 3-phosphotransferase</fullName>
    </recommendedName>
</protein>
<dbReference type="GO" id="GO:0005829">
    <property type="term" value="C:cytosol"/>
    <property type="evidence" value="ECO:0007669"/>
    <property type="project" value="TreeGrafter"/>
</dbReference>
<gene>
    <name evidence="10" type="ORF">HEPPS_00360</name>
</gene>
<dbReference type="GO" id="GO:0005524">
    <property type="term" value="F:ATP binding"/>
    <property type="evidence" value="ECO:0007669"/>
    <property type="project" value="UniProtKB-KW"/>
</dbReference>